<evidence type="ECO:0000313" key="2">
    <source>
        <dbReference type="EMBL" id="TYS43192.1"/>
    </source>
</evidence>
<feature type="transmembrane region" description="Helical" evidence="1">
    <location>
        <begin position="12"/>
        <end position="30"/>
    </location>
</feature>
<reference evidence="2 3" key="1">
    <citation type="submission" date="2019-08" db="EMBL/GenBank/DDBJ databases">
        <title>Bacillus genomes from the desert of Cuatro Cienegas, Coahuila.</title>
        <authorList>
            <person name="Olmedo-Alvarez G."/>
        </authorList>
    </citation>
    <scope>NUCLEOTIDE SEQUENCE [LARGE SCALE GENOMIC DNA]</scope>
    <source>
        <strain evidence="2 3">CH446_14T</strain>
    </source>
</reference>
<keyword evidence="1" id="KW-1133">Transmembrane helix</keyword>
<proteinExistence type="predicted"/>
<dbReference type="Proteomes" id="UP000322139">
    <property type="component" value="Unassembled WGS sequence"/>
</dbReference>
<organism evidence="2 3">
    <name type="scientific">Bacillus infantis</name>
    <dbReference type="NCBI Taxonomy" id="324767"/>
    <lineage>
        <taxon>Bacteria</taxon>
        <taxon>Bacillati</taxon>
        <taxon>Bacillota</taxon>
        <taxon>Bacilli</taxon>
        <taxon>Bacillales</taxon>
        <taxon>Bacillaceae</taxon>
        <taxon>Bacillus</taxon>
    </lineage>
</organism>
<dbReference type="AlphaFoldDB" id="A0A5D4R0Q9"/>
<dbReference type="Gene3D" id="3.20.20.80">
    <property type="entry name" value="Glycosidases"/>
    <property type="match status" value="1"/>
</dbReference>
<comment type="caution">
    <text evidence="2">The sequence shown here is derived from an EMBL/GenBank/DDBJ whole genome shotgun (WGS) entry which is preliminary data.</text>
</comment>
<dbReference type="RefSeq" id="WP_148976739.1">
    <property type="nucleotide sequence ID" value="NZ_VTER01000014.1"/>
</dbReference>
<dbReference type="InterPro" id="IPR017853">
    <property type="entry name" value="GH"/>
</dbReference>
<name>A0A5D4R0Q9_9BACI</name>
<sequence length="1084" mass="123073">MKKLFTKSQAAVFGVVIGILLLLTSPFWLWQLAPDKTLEALIIDKTVPDETYREHKGLVWILNNGKWQRRNGEHYEVKSDYSGFKPLGEDEYKVKPLPENLEKYDVFYLADQYGVYEEEFFGSNSLGERSDSIYGGLQAEDADRLREALIHSEGKTLIAEFNTFADPTDDAAREKITSLLNISWSGWIGRYFPDLSSDEVPVWVKEQEKSWDYEGPGLVLVNKDNHIAVFGEEDLEGEGALFSYTDAGEKKLGAEGESRYSYWFDIVEANNQEEVLATYQLPLKKKAEKELEGYGIPSVIPAVIQHVNAKYSSYYFAGDFADEAEVPGIYQTKGLDVWKGKFSSRDSFYWNTYVPLMKTILERGTGLHNEQEKPEIAGQNGIKTNSRTGSEYIQVRKDGKWEDFLVKGVNMGIAKPGSFPGETAITKEEYLRWFRAIGAMNSNAVRVYTLHPPGFYEAFYEYNQTAEHPLYLFHGAWVNEENLVSERNAYSRLVTDDFKTELKHMVDIVHGNASLPERPGHASGEYKYDISEYVLGYMIGIEWDPEAVLQTNAGNEGKGSFSGKYFETKNASPFEGWIARMMDYTAEYESGQYGWQHTMSFTNWVTTDLLDHPAEPSEDEDKAVVDPNHILPAEGFKAGMFASYHIYPYYPDFLNYEKKYVNYIDSQGEKNNYAGYLNDLKKVHSMPVLVAEFGVPASRGMTHENVDGMDQGHHSEEEQGKINKRLFESIMDEGYAGGLVFTWQDEWFKRTWNTMDYDNPDRRPFWSNMQTNEQHFGLLAFEPGKYEAGIYPDGLTGDWDKLGAEPLFKSSQKEDALKALYAASNEEYLYLRLDYSRPLDWGRDSTYLMLDTIKGQGQSTVPLGNEAEAAADFGVDYSINLTGEDTSNMMVDSYYDTFYFQYGELLNMLPERPYAAQKDNGIFHPIRLALNKELTIPSTGKTLPFSSYETGKLMFGNANPESEDFNSLTDISLSDDRKTLELRIPWLLLNVKDPSSREIQGDLWQSGLSGSSIIESITIGAAVTENGKLAGTAPAMTDGVIKEEDSFKYSWKSWEEPQYHERLKQSYWIMKDAFSKAAAGGGAK</sequence>
<gene>
    <name evidence="2" type="ORF">FZD51_22170</name>
</gene>
<accession>A0A5D4R0Q9</accession>
<keyword evidence="1" id="KW-0472">Membrane</keyword>
<evidence type="ECO:0008006" key="4">
    <source>
        <dbReference type="Google" id="ProtNLM"/>
    </source>
</evidence>
<protein>
    <recommendedName>
        <fullName evidence="4">Family 2 glycosyl transferase</fullName>
    </recommendedName>
</protein>
<dbReference type="SUPFAM" id="SSF51445">
    <property type="entry name" value="(Trans)glycosidases"/>
    <property type="match status" value="1"/>
</dbReference>
<dbReference type="EMBL" id="VTER01000014">
    <property type="protein sequence ID" value="TYS43192.1"/>
    <property type="molecule type" value="Genomic_DNA"/>
</dbReference>
<evidence type="ECO:0000256" key="1">
    <source>
        <dbReference type="SAM" id="Phobius"/>
    </source>
</evidence>
<evidence type="ECO:0000313" key="3">
    <source>
        <dbReference type="Proteomes" id="UP000322139"/>
    </source>
</evidence>
<keyword evidence="1" id="KW-0812">Transmembrane</keyword>